<gene>
    <name evidence="4" type="ORF">S03H2_67891</name>
</gene>
<dbReference type="EMBL" id="BARU01044537">
    <property type="protein sequence ID" value="GAH78733.1"/>
    <property type="molecule type" value="Genomic_DNA"/>
</dbReference>
<name>X1K9J2_9ZZZZ</name>
<dbReference type="InterPro" id="IPR044161">
    <property type="entry name" value="SPS"/>
</dbReference>
<evidence type="ECO:0000259" key="3">
    <source>
        <dbReference type="Pfam" id="PF00862"/>
    </source>
</evidence>
<sequence>DNFVDGAIKYLHQIRRVPDLVHGHYADAGYVAANMAAMLAAPMAFTGHSHGRLKQRRLLDKGMKMETIEERYRISRRIEAEEVTLDSASLVIASTRQEVKEQYCLYDKYQPGRMLVIPPGIDVDRFSPPTQSSRKRPPISKQIARFLREPAKPMILAVARPDPRKNLA</sequence>
<organism evidence="4">
    <name type="scientific">marine sediment metagenome</name>
    <dbReference type="NCBI Taxonomy" id="412755"/>
    <lineage>
        <taxon>unclassified sequences</taxon>
        <taxon>metagenomes</taxon>
        <taxon>ecological metagenomes</taxon>
    </lineage>
</organism>
<dbReference type="SUPFAM" id="SSF53756">
    <property type="entry name" value="UDP-Glycosyltransferase/glycogen phosphorylase"/>
    <property type="match status" value="1"/>
</dbReference>
<evidence type="ECO:0000256" key="1">
    <source>
        <dbReference type="ARBA" id="ARBA00022676"/>
    </source>
</evidence>
<dbReference type="PANTHER" id="PTHR46039">
    <property type="entry name" value="SUCROSE-PHOSPHATE SYNTHASE 3-RELATED"/>
    <property type="match status" value="1"/>
</dbReference>
<accession>X1K9J2</accession>
<dbReference type="Pfam" id="PF00862">
    <property type="entry name" value="GT-B_Sucrose_synth"/>
    <property type="match status" value="1"/>
</dbReference>
<dbReference type="InterPro" id="IPR000368">
    <property type="entry name" value="Sucrose_synth_GT-B1"/>
</dbReference>
<evidence type="ECO:0000256" key="2">
    <source>
        <dbReference type="ARBA" id="ARBA00022679"/>
    </source>
</evidence>
<dbReference type="GO" id="GO:0016757">
    <property type="term" value="F:glycosyltransferase activity"/>
    <property type="evidence" value="ECO:0007669"/>
    <property type="project" value="UniProtKB-KW"/>
</dbReference>
<feature type="non-terminal residue" evidence="4">
    <location>
        <position position="168"/>
    </location>
</feature>
<proteinExistence type="predicted"/>
<keyword evidence="2" id="KW-0808">Transferase</keyword>
<dbReference type="PANTHER" id="PTHR46039:SF5">
    <property type="entry name" value="SUCROSE-PHOSPHATE SYNTHASE 3-RELATED"/>
    <property type="match status" value="1"/>
</dbReference>
<feature type="non-terminal residue" evidence="4">
    <location>
        <position position="1"/>
    </location>
</feature>
<comment type="caution">
    <text evidence="4">The sequence shown here is derived from an EMBL/GenBank/DDBJ whole genome shotgun (WGS) entry which is preliminary data.</text>
</comment>
<keyword evidence="1" id="KW-0328">Glycosyltransferase</keyword>
<reference evidence="4" key="1">
    <citation type="journal article" date="2014" name="Front. Microbiol.">
        <title>High frequency of phylogenetically diverse reductive dehalogenase-homologous genes in deep subseafloor sedimentary metagenomes.</title>
        <authorList>
            <person name="Kawai M."/>
            <person name="Futagami T."/>
            <person name="Toyoda A."/>
            <person name="Takaki Y."/>
            <person name="Nishi S."/>
            <person name="Hori S."/>
            <person name="Arai W."/>
            <person name="Tsubouchi T."/>
            <person name="Morono Y."/>
            <person name="Uchiyama I."/>
            <person name="Ito T."/>
            <person name="Fujiyama A."/>
            <person name="Inagaki F."/>
            <person name="Takami H."/>
        </authorList>
    </citation>
    <scope>NUCLEOTIDE SEQUENCE</scope>
    <source>
        <strain evidence="4">Expedition CK06-06</strain>
    </source>
</reference>
<dbReference type="Gene3D" id="3.40.50.2000">
    <property type="entry name" value="Glycogen Phosphorylase B"/>
    <property type="match status" value="1"/>
</dbReference>
<protein>
    <recommendedName>
        <fullName evidence="3">Sucrose synthase first GT-B domain-containing protein</fullName>
    </recommendedName>
</protein>
<evidence type="ECO:0000313" key="4">
    <source>
        <dbReference type="EMBL" id="GAH78733.1"/>
    </source>
</evidence>
<dbReference type="AlphaFoldDB" id="X1K9J2"/>
<feature type="domain" description="Sucrose synthase first GT-B" evidence="3">
    <location>
        <begin position="5"/>
        <end position="102"/>
    </location>
</feature>